<dbReference type="EMBL" id="JAOPJF010000060">
    <property type="protein sequence ID" value="KAK1141729.1"/>
    <property type="molecule type" value="Genomic_DNA"/>
</dbReference>
<dbReference type="Proteomes" id="UP001177260">
    <property type="component" value="Unassembled WGS sequence"/>
</dbReference>
<keyword evidence="2" id="KW-1185">Reference proteome</keyword>
<protein>
    <submittedName>
        <fullName evidence="1">Uncharacterized protein</fullName>
    </submittedName>
</protein>
<name>A0ACC3AVA2_9EURO</name>
<comment type="caution">
    <text evidence="1">The sequence shown here is derived from an EMBL/GenBank/DDBJ whole genome shotgun (WGS) entry which is preliminary data.</text>
</comment>
<evidence type="ECO:0000313" key="2">
    <source>
        <dbReference type="Proteomes" id="UP001177260"/>
    </source>
</evidence>
<proteinExistence type="predicted"/>
<gene>
    <name evidence="1" type="ORF">N8T08_008827</name>
</gene>
<reference evidence="1 2" key="1">
    <citation type="journal article" date="2023" name="ACS Omega">
        <title>Identification of the Neoaspergillic Acid Biosynthesis Gene Cluster by Establishing an In Vitro CRISPR-Ribonucleoprotein Genetic System in Aspergillus melleus.</title>
        <authorList>
            <person name="Yuan B."/>
            <person name="Grau M.F."/>
            <person name="Murata R.M."/>
            <person name="Torok T."/>
            <person name="Venkateswaran K."/>
            <person name="Stajich J.E."/>
            <person name="Wang C.C.C."/>
        </authorList>
    </citation>
    <scope>NUCLEOTIDE SEQUENCE [LARGE SCALE GENOMIC DNA]</scope>
    <source>
        <strain evidence="1 2">IMV 1140</strain>
    </source>
</reference>
<organism evidence="1 2">
    <name type="scientific">Aspergillus melleus</name>
    <dbReference type="NCBI Taxonomy" id="138277"/>
    <lineage>
        <taxon>Eukaryota</taxon>
        <taxon>Fungi</taxon>
        <taxon>Dikarya</taxon>
        <taxon>Ascomycota</taxon>
        <taxon>Pezizomycotina</taxon>
        <taxon>Eurotiomycetes</taxon>
        <taxon>Eurotiomycetidae</taxon>
        <taxon>Eurotiales</taxon>
        <taxon>Aspergillaceae</taxon>
        <taxon>Aspergillus</taxon>
        <taxon>Aspergillus subgen. Circumdati</taxon>
    </lineage>
</organism>
<sequence>MTNPALWALFFLIQVPLVVLVIFATRVWRRHRRFRLDELYPQFRSPDIEAVRPKKVRPVMTSEDVDRRFPTVGYSVWKSAHETPSQESADRHSTTMERTTSRGLGQQETQNNQTSNEGDNTHEGPSSEGDSRSVCAICVDQFDANDEVRPLTCGHIFHPACIDMWLTKRQACCPLCKAVYTGVRASMESNRDGEAEASTMPEPPAAVVVREERVPRES</sequence>
<evidence type="ECO:0000313" key="1">
    <source>
        <dbReference type="EMBL" id="KAK1141729.1"/>
    </source>
</evidence>
<accession>A0ACC3AVA2</accession>